<feature type="transmembrane region" description="Helical" evidence="13">
    <location>
        <begin position="292"/>
        <end position="315"/>
    </location>
</feature>
<evidence type="ECO:0000256" key="6">
    <source>
        <dbReference type="ARBA" id="ARBA00022449"/>
    </source>
</evidence>
<gene>
    <name evidence="14" type="primary">norM_1</name>
    <name evidence="14" type="ORF">NCTC503_00614</name>
</gene>
<evidence type="ECO:0000313" key="15">
    <source>
        <dbReference type="Proteomes" id="UP000308489"/>
    </source>
</evidence>
<evidence type="ECO:0000256" key="5">
    <source>
        <dbReference type="ARBA" id="ARBA00022448"/>
    </source>
</evidence>
<dbReference type="NCBIfam" id="TIGR00797">
    <property type="entry name" value="matE"/>
    <property type="match status" value="1"/>
</dbReference>
<dbReference type="GO" id="GO:0015297">
    <property type="term" value="F:antiporter activity"/>
    <property type="evidence" value="ECO:0007669"/>
    <property type="project" value="UniProtKB-KW"/>
</dbReference>
<keyword evidence="15" id="KW-1185">Reference proteome</keyword>
<dbReference type="Proteomes" id="UP000308489">
    <property type="component" value="Chromosome 1"/>
</dbReference>
<dbReference type="RefSeq" id="WP_138209382.1">
    <property type="nucleotide sequence ID" value="NZ_CBCRUQ010000001.1"/>
</dbReference>
<dbReference type="KEGG" id="hhw:NCTC503_00614"/>
<evidence type="ECO:0000256" key="13">
    <source>
        <dbReference type="SAM" id="Phobius"/>
    </source>
</evidence>
<keyword evidence="6" id="KW-0050">Antiport</keyword>
<dbReference type="OrthoDB" id="9780160at2"/>
<dbReference type="Pfam" id="PF01554">
    <property type="entry name" value="MatE"/>
    <property type="match status" value="2"/>
</dbReference>
<dbReference type="InterPro" id="IPR050222">
    <property type="entry name" value="MATE_MdtK"/>
</dbReference>
<keyword evidence="11 13" id="KW-0472">Membrane</keyword>
<protein>
    <recommendedName>
        <fullName evidence="4">Probable multidrug resistance protein NorM</fullName>
    </recommendedName>
    <alternativeName>
        <fullName evidence="12">Multidrug-efflux transporter</fullName>
    </alternativeName>
</protein>
<feature type="transmembrane region" description="Helical" evidence="13">
    <location>
        <begin position="399"/>
        <end position="420"/>
    </location>
</feature>
<dbReference type="GO" id="GO:0006811">
    <property type="term" value="P:monoatomic ion transport"/>
    <property type="evidence" value="ECO:0007669"/>
    <property type="project" value="UniProtKB-KW"/>
</dbReference>
<dbReference type="CDD" id="cd13134">
    <property type="entry name" value="MATE_like_8"/>
    <property type="match status" value="1"/>
</dbReference>
<evidence type="ECO:0000313" key="14">
    <source>
        <dbReference type="EMBL" id="VTQ84785.1"/>
    </source>
</evidence>
<feature type="transmembrane region" description="Helical" evidence="13">
    <location>
        <begin position="327"/>
        <end position="353"/>
    </location>
</feature>
<evidence type="ECO:0000256" key="2">
    <source>
        <dbReference type="ARBA" id="ARBA00004651"/>
    </source>
</evidence>
<dbReference type="PANTHER" id="PTHR43298:SF2">
    <property type="entry name" value="FMN_FAD EXPORTER YEEO-RELATED"/>
    <property type="match status" value="1"/>
</dbReference>
<name>A0A4U9R126_HATHI</name>
<comment type="function">
    <text evidence="1">Multidrug efflux pump.</text>
</comment>
<evidence type="ECO:0000256" key="3">
    <source>
        <dbReference type="ARBA" id="ARBA00010199"/>
    </source>
</evidence>
<dbReference type="EMBL" id="LR590481">
    <property type="protein sequence ID" value="VTQ84785.1"/>
    <property type="molecule type" value="Genomic_DNA"/>
</dbReference>
<comment type="similarity">
    <text evidence="3">Belongs to the multi antimicrobial extrusion (MATE) (TC 2.A.66.1) family.</text>
</comment>
<feature type="transmembrane region" description="Helical" evidence="13">
    <location>
        <begin position="359"/>
        <end position="379"/>
    </location>
</feature>
<sequence length="459" mass="50511">MYKKLGDLFRDREFFRALLKIALPITIQNFIASSLNMVDTLMIGKVQSYKIESLAAVGIANQYFFFFNLIIFGIYSGCCIFIAQYWGKEDIKSIRKVLGLSLISGSVIAIIFTIMALIAPNFIISLFNKDAKVIALGVDYLEIVVISYIFTSISFAFSFACRSVRQAKIPMFVSVIALVVNTVLNYALIFGKFGMPVMGVKGAALATLISRVIETSILIILIYSKSEVLNAKIKELIDLDMKFIKNVYKTISPVIINETLWALGILIYSMAYGVIGKEAVAAVQICNTVQNLFYVVITGISNSCAIMIGNIIGANNKEKGIDYSYKFSVMGTIVGLFLGIALIVCAPPIVGFFNVDKSVYSASISILNIMGVTMAIKVFNRVLVVGILRGGGDTKFSMYLEVGTVWLVGVPLALLGSYVFNVSLNTLFILITMEEVVKFFIGVPRVVSKKWVRDLVNVN</sequence>
<dbReference type="InterPro" id="IPR048279">
    <property type="entry name" value="MdtK-like"/>
</dbReference>
<dbReference type="PIRSF" id="PIRSF006603">
    <property type="entry name" value="DinF"/>
    <property type="match status" value="1"/>
</dbReference>
<dbReference type="GO" id="GO:0042910">
    <property type="term" value="F:xenobiotic transmembrane transporter activity"/>
    <property type="evidence" value="ECO:0007669"/>
    <property type="project" value="InterPro"/>
</dbReference>
<proteinExistence type="inferred from homology"/>
<evidence type="ECO:0000256" key="11">
    <source>
        <dbReference type="ARBA" id="ARBA00023136"/>
    </source>
</evidence>
<dbReference type="PANTHER" id="PTHR43298">
    <property type="entry name" value="MULTIDRUG RESISTANCE PROTEIN NORM-RELATED"/>
    <property type="match status" value="1"/>
</dbReference>
<evidence type="ECO:0000256" key="10">
    <source>
        <dbReference type="ARBA" id="ARBA00023065"/>
    </source>
</evidence>
<feature type="transmembrane region" description="Helical" evidence="13">
    <location>
        <begin position="98"/>
        <end position="120"/>
    </location>
</feature>
<comment type="subcellular location">
    <subcellularLocation>
        <location evidence="2">Cell membrane</location>
        <topology evidence="2">Multi-pass membrane protein</topology>
    </subcellularLocation>
</comment>
<feature type="transmembrane region" description="Helical" evidence="13">
    <location>
        <begin position="63"/>
        <end position="86"/>
    </location>
</feature>
<dbReference type="InterPro" id="IPR002528">
    <property type="entry name" value="MATE_fam"/>
</dbReference>
<keyword evidence="8 13" id="KW-0812">Transmembrane</keyword>
<organism evidence="14 15">
    <name type="scientific">Hathewaya histolytica</name>
    <name type="common">Clostridium histolyticum</name>
    <dbReference type="NCBI Taxonomy" id="1498"/>
    <lineage>
        <taxon>Bacteria</taxon>
        <taxon>Bacillati</taxon>
        <taxon>Bacillota</taxon>
        <taxon>Clostridia</taxon>
        <taxon>Eubacteriales</taxon>
        <taxon>Clostridiaceae</taxon>
        <taxon>Hathewaya</taxon>
    </lineage>
</organism>
<keyword evidence="7" id="KW-1003">Cell membrane</keyword>
<keyword evidence="10" id="KW-0406">Ion transport</keyword>
<evidence type="ECO:0000256" key="12">
    <source>
        <dbReference type="ARBA" id="ARBA00031636"/>
    </source>
</evidence>
<feature type="transmembrane region" description="Helical" evidence="13">
    <location>
        <begin position="140"/>
        <end position="160"/>
    </location>
</feature>
<accession>A0A4U9R126</accession>
<feature type="transmembrane region" description="Helical" evidence="13">
    <location>
        <begin position="172"/>
        <end position="191"/>
    </location>
</feature>
<evidence type="ECO:0000256" key="8">
    <source>
        <dbReference type="ARBA" id="ARBA00022692"/>
    </source>
</evidence>
<evidence type="ECO:0000256" key="4">
    <source>
        <dbReference type="ARBA" id="ARBA00020268"/>
    </source>
</evidence>
<evidence type="ECO:0000256" key="1">
    <source>
        <dbReference type="ARBA" id="ARBA00003408"/>
    </source>
</evidence>
<keyword evidence="5" id="KW-0813">Transport</keyword>
<keyword evidence="9 13" id="KW-1133">Transmembrane helix</keyword>
<reference evidence="14 15" key="1">
    <citation type="submission" date="2019-05" db="EMBL/GenBank/DDBJ databases">
        <authorList>
            <consortium name="Pathogen Informatics"/>
        </authorList>
    </citation>
    <scope>NUCLEOTIDE SEQUENCE [LARGE SCALE GENOMIC DNA]</scope>
    <source>
        <strain evidence="14 15">NCTC503</strain>
    </source>
</reference>
<dbReference type="AlphaFoldDB" id="A0A4U9R126"/>
<feature type="transmembrane region" description="Helical" evidence="13">
    <location>
        <begin position="251"/>
        <end position="272"/>
    </location>
</feature>
<feature type="transmembrane region" description="Helical" evidence="13">
    <location>
        <begin position="21"/>
        <end position="43"/>
    </location>
</feature>
<evidence type="ECO:0000256" key="7">
    <source>
        <dbReference type="ARBA" id="ARBA00022475"/>
    </source>
</evidence>
<dbReference type="GO" id="GO:0005886">
    <property type="term" value="C:plasma membrane"/>
    <property type="evidence" value="ECO:0007669"/>
    <property type="project" value="UniProtKB-SubCell"/>
</dbReference>
<evidence type="ECO:0000256" key="9">
    <source>
        <dbReference type="ARBA" id="ARBA00022989"/>
    </source>
</evidence>